<feature type="DNA-binding region" description="H-T-H motif" evidence="4">
    <location>
        <begin position="60"/>
        <end position="79"/>
    </location>
</feature>
<keyword evidence="1" id="KW-0805">Transcription regulation</keyword>
<dbReference type="EMBL" id="CADIKW010000005">
    <property type="protein sequence ID" value="CAB3872410.1"/>
    <property type="molecule type" value="Genomic_DNA"/>
</dbReference>
<proteinExistence type="predicted"/>
<organism evidence="6 7">
    <name type="scientific">Achromobacter dolens</name>
    <dbReference type="NCBI Taxonomy" id="1287738"/>
    <lineage>
        <taxon>Bacteria</taxon>
        <taxon>Pseudomonadati</taxon>
        <taxon>Pseudomonadota</taxon>
        <taxon>Betaproteobacteria</taxon>
        <taxon>Burkholderiales</taxon>
        <taxon>Alcaligenaceae</taxon>
        <taxon>Achromobacter</taxon>
    </lineage>
</organism>
<dbReference type="Pfam" id="PF00440">
    <property type="entry name" value="TetR_N"/>
    <property type="match status" value="1"/>
</dbReference>
<dbReference type="GeneID" id="94356575"/>
<evidence type="ECO:0000313" key="6">
    <source>
        <dbReference type="EMBL" id="CAB3872410.1"/>
    </source>
</evidence>
<evidence type="ECO:0000259" key="5">
    <source>
        <dbReference type="PROSITE" id="PS50977"/>
    </source>
</evidence>
<dbReference type="GO" id="GO:0003677">
    <property type="term" value="F:DNA binding"/>
    <property type="evidence" value="ECO:0007669"/>
    <property type="project" value="UniProtKB-UniRule"/>
</dbReference>
<keyword evidence="7" id="KW-1185">Reference proteome</keyword>
<dbReference type="InterPro" id="IPR036271">
    <property type="entry name" value="Tet_transcr_reg_TetR-rel_C_sf"/>
</dbReference>
<evidence type="ECO:0000256" key="1">
    <source>
        <dbReference type="ARBA" id="ARBA00023015"/>
    </source>
</evidence>
<dbReference type="InterPro" id="IPR009057">
    <property type="entry name" value="Homeodomain-like_sf"/>
</dbReference>
<dbReference type="RefSeq" id="WP_082401825.1">
    <property type="nucleotide sequence ID" value="NZ_CADIKW010000005.1"/>
</dbReference>
<keyword evidence="2 4" id="KW-0238">DNA-binding</keyword>
<keyword evidence="3" id="KW-0804">Transcription</keyword>
<sequence>MNPPTSNKPDAAAVLSAEREITCKSLGDPPSRKPRRAFDREAGVLVAKNLFHERGYDAVGIAELTRALGINPPSLYAAYGSKAGLFERCLAIYVKEANLPADKLLTPDRPLADGIKDLFLHAATLYAKSKTKRGCMAAEGMRSADPQARALASAHGDAAASFVERYISLTHPQRARELADYVVTTLQGLSAAARAGLSKARLMSVAKLAGHAFETFLHTV</sequence>
<accession>A0A6S7DEH2</accession>
<dbReference type="PANTHER" id="PTHR47506:SF1">
    <property type="entry name" value="HTH-TYPE TRANSCRIPTIONAL REGULATOR YJDC"/>
    <property type="match status" value="1"/>
</dbReference>
<feature type="domain" description="HTH tetR-type" evidence="5">
    <location>
        <begin position="37"/>
        <end position="97"/>
    </location>
</feature>
<reference evidence="6 7" key="1">
    <citation type="submission" date="2020-04" db="EMBL/GenBank/DDBJ databases">
        <authorList>
            <person name="De Canck E."/>
        </authorList>
    </citation>
    <scope>NUCLEOTIDE SEQUENCE [LARGE SCALE GENOMIC DNA]</scope>
    <source>
        <strain evidence="6 7">LMG 26841</strain>
    </source>
</reference>
<dbReference type="SUPFAM" id="SSF46689">
    <property type="entry name" value="Homeodomain-like"/>
    <property type="match status" value="1"/>
</dbReference>
<dbReference type="Proteomes" id="UP000494272">
    <property type="component" value="Unassembled WGS sequence"/>
</dbReference>
<evidence type="ECO:0000256" key="4">
    <source>
        <dbReference type="PROSITE-ProRule" id="PRU00335"/>
    </source>
</evidence>
<dbReference type="Gene3D" id="1.10.357.10">
    <property type="entry name" value="Tetracycline Repressor, domain 2"/>
    <property type="match status" value="1"/>
</dbReference>
<dbReference type="Gene3D" id="1.10.10.60">
    <property type="entry name" value="Homeodomain-like"/>
    <property type="match status" value="1"/>
</dbReference>
<evidence type="ECO:0000313" key="7">
    <source>
        <dbReference type="Proteomes" id="UP000494272"/>
    </source>
</evidence>
<dbReference type="PANTHER" id="PTHR47506">
    <property type="entry name" value="TRANSCRIPTIONAL REGULATORY PROTEIN"/>
    <property type="match status" value="1"/>
</dbReference>
<evidence type="ECO:0000256" key="3">
    <source>
        <dbReference type="ARBA" id="ARBA00023163"/>
    </source>
</evidence>
<dbReference type="AlphaFoldDB" id="A0A6S7DEH2"/>
<gene>
    <name evidence="6" type="primary">bdcR</name>
    <name evidence="6" type="ORF">LMG26841_03025</name>
</gene>
<evidence type="ECO:0000256" key="2">
    <source>
        <dbReference type="ARBA" id="ARBA00023125"/>
    </source>
</evidence>
<dbReference type="InterPro" id="IPR001647">
    <property type="entry name" value="HTH_TetR"/>
</dbReference>
<protein>
    <submittedName>
        <fullName evidence="6">HTH-type transcriptional repressor BdcR</fullName>
    </submittedName>
</protein>
<dbReference type="SUPFAM" id="SSF48498">
    <property type="entry name" value="Tetracyclin repressor-like, C-terminal domain"/>
    <property type="match status" value="1"/>
</dbReference>
<dbReference type="PROSITE" id="PS50977">
    <property type="entry name" value="HTH_TETR_2"/>
    <property type="match status" value="1"/>
</dbReference>
<name>A0A6S7DEH2_9BURK</name>